<protein>
    <submittedName>
        <fullName evidence="3">TIGR04388 family protein</fullName>
    </submittedName>
</protein>
<evidence type="ECO:0000313" key="3">
    <source>
        <dbReference type="EMBL" id="TGK37651.1"/>
    </source>
</evidence>
<dbReference type="Pfam" id="PF07591">
    <property type="entry name" value="PT-HINT"/>
    <property type="match status" value="1"/>
</dbReference>
<feature type="coiled-coil region" evidence="1">
    <location>
        <begin position="2059"/>
        <end position="2086"/>
    </location>
</feature>
<name>A0A4R9H039_9LEPT</name>
<dbReference type="EMBL" id="RQEY01000019">
    <property type="protein sequence ID" value="TGK37651.1"/>
    <property type="molecule type" value="Genomic_DNA"/>
</dbReference>
<feature type="domain" description="Hint" evidence="2">
    <location>
        <begin position="1515"/>
        <end position="1610"/>
    </location>
</feature>
<proteinExistence type="predicted"/>
<keyword evidence="4" id="KW-1185">Reference proteome</keyword>
<dbReference type="GO" id="GO:0016539">
    <property type="term" value="P:intein-mediated protein splicing"/>
    <property type="evidence" value="ECO:0007669"/>
    <property type="project" value="InterPro"/>
</dbReference>
<dbReference type="Proteomes" id="UP000298097">
    <property type="component" value="Unassembled WGS sequence"/>
</dbReference>
<dbReference type="InterPro" id="IPR030885">
    <property type="entry name" value="Lepto_longest"/>
</dbReference>
<dbReference type="Gene3D" id="2.170.16.10">
    <property type="entry name" value="Hedgehog/Intein (Hint) domain"/>
    <property type="match status" value="1"/>
</dbReference>
<dbReference type="OrthoDB" id="309913at2"/>
<dbReference type="InterPro" id="IPR006141">
    <property type="entry name" value="Intein_N"/>
</dbReference>
<dbReference type="InterPro" id="IPR003587">
    <property type="entry name" value="Hint_dom_N"/>
</dbReference>
<dbReference type="PROSITE" id="PS50818">
    <property type="entry name" value="INTEIN_C_TER"/>
    <property type="match status" value="1"/>
</dbReference>
<dbReference type="PROSITE" id="PS50817">
    <property type="entry name" value="INTEIN_N_TER"/>
    <property type="match status" value="1"/>
</dbReference>
<evidence type="ECO:0000259" key="2">
    <source>
        <dbReference type="SMART" id="SM00306"/>
    </source>
</evidence>
<dbReference type="SMART" id="SM00306">
    <property type="entry name" value="HintN"/>
    <property type="match status" value="1"/>
</dbReference>
<dbReference type="InterPro" id="IPR030934">
    <property type="entry name" value="Intein_C"/>
</dbReference>
<dbReference type="CDD" id="cd00081">
    <property type="entry name" value="Hint"/>
    <property type="match status" value="1"/>
</dbReference>
<evidence type="ECO:0000256" key="1">
    <source>
        <dbReference type="SAM" id="Coils"/>
    </source>
</evidence>
<reference evidence="3" key="1">
    <citation type="journal article" date="2019" name="PLoS Negl. Trop. Dis.">
        <title>Revisiting the worldwide diversity of Leptospira species in the environment.</title>
        <authorList>
            <person name="Vincent A.T."/>
            <person name="Schiettekatte O."/>
            <person name="Bourhy P."/>
            <person name="Veyrier F.J."/>
            <person name="Picardeau M."/>
        </authorList>
    </citation>
    <scope>NUCLEOTIDE SEQUENCE [LARGE SCALE GENOMIC DNA]</scope>
    <source>
        <strain evidence="3">201800301</strain>
    </source>
</reference>
<dbReference type="NCBIfam" id="TIGR01443">
    <property type="entry name" value="intein_Cterm"/>
    <property type="match status" value="1"/>
</dbReference>
<dbReference type="InterPro" id="IPR036844">
    <property type="entry name" value="Hint_dom_sf"/>
</dbReference>
<keyword evidence="1" id="KW-0175">Coiled coil</keyword>
<dbReference type="NCBIfam" id="TIGR04388">
    <property type="entry name" value="Lepto_longest"/>
    <property type="match status" value="1"/>
</dbReference>
<dbReference type="RefSeq" id="WP_135775236.1">
    <property type="nucleotide sequence ID" value="NZ_RQEY01000019.1"/>
</dbReference>
<dbReference type="SUPFAM" id="SSF51294">
    <property type="entry name" value="Hedgehog/intein (Hint) domain"/>
    <property type="match status" value="1"/>
</dbReference>
<organism evidence="3 4">
    <name type="scientific">Leptospira andrefontaineae</name>
    <dbReference type="NCBI Taxonomy" id="2484976"/>
    <lineage>
        <taxon>Bacteria</taxon>
        <taxon>Pseudomonadati</taxon>
        <taxon>Spirochaetota</taxon>
        <taxon>Spirochaetia</taxon>
        <taxon>Leptospirales</taxon>
        <taxon>Leptospiraceae</taxon>
        <taxon>Leptospira</taxon>
    </lineage>
</organism>
<comment type="caution">
    <text evidence="3">The sequence shown here is derived from an EMBL/GenBank/DDBJ whole genome shotgun (WGS) entry which is preliminary data.</text>
</comment>
<evidence type="ECO:0000313" key="4">
    <source>
        <dbReference type="Proteomes" id="UP000298097"/>
    </source>
</evidence>
<gene>
    <name evidence="3" type="ORF">EHO65_14130</name>
</gene>
<sequence>MDATLLYASNQMMNFLNNELGVVQDALQDLINGNTGTMTTHLGQSEYTNNTNTCLDSGNLCGAEEHPTANASSSLAVAVADYLNESMVSGGAGLAKMVADYIDGKVTQTDLINWIMSAYSDSLLSGTDDHNLFALFGLDPGTTLSGVDLASANLVAFNDENYTYDGWDGDWSSTYCQHWTGCFGVWGTNHDYQTYGEDFVNYSTSQFIWWGGEVIGWTFALPEQQDHLWIDLNFTTQNNNSSANVTTYQDLVIQLQGFQYDWTQNVMPSITNWVTQVANYQAQYDNWQIEKAKAIAEAQSTYSQGVSDLQSQESAWMASMTSIQNSAEKAFNAAENALRDAKGQSNYDSLYQQILAGLNKNNGIPNANAEASANLTSYTDALSNLSKGLNDKSTSGIPDSTLLTNFANSFSNLIAGASNLSLLSATNNSVVDSTANYMLGIVDSMKNEKTFKQNGVGRLLEANHIQTKEVDGETYVLDSHGQRIKVLDDNNEQKKDEDGNLVYKTIGDWIQEKCGADLGNGDCSKYVENKYSDVSYSNGTITATTKGFTGKTHLKAGGDATNYNDYIFDTEDKVVMIHAPKRVMMGRGISSLGNVFDQESNGVGDYISSSFRNLNSYLSNSKTSANLFSEVSALSLRNNSLSSMASENAMSQVKVANMVVDYVKTVLLGGATTGQWVTGQVNQAIQDVYATALVKAFDLDPQAASFVAGMYMANQEAHQARHEMNTQYGGLGWGVHKVEDAFNSAGLGALLDTMTYGATIADQMHNAENLQALDRWKNFKYDMAGFAVQKYGQEQGWDPQKIAVFSQFASDYLKMKDAKESFGMNGSEFSLHSIAGNLKFITSQIDGLFAETYEAGIKGVAHLGGELGAVGEQTENKIGEQVRYHTNDIKLKDIKDAIRNWKNDPPMIAGELMREYGQSQGWSDTQTTAMSKLVSDYMTREQAKHDLEGRTTRLGISTLLNPLASVAYLDQQLFNGGVTTLFAKGLRGAATGIADLGRGLGIASDDFVDNAYKESQNWSNYMTAADLKAKAHQGDINKNSIMANIRDQIFDQIGEELANQFGGDPHILGQLLKHHIDQQEAKKAAREQRLKDAELTVQVAAAAAMVYFSGGTASGQASSMLQQSFFNIARVTAEGTKIIFNISNGQALALGATTIAQTVIGSELGGTNGAIAGFTNGVLTAFTLGSNTPVTGFVTWTNHKNANIITGQQEVKGGWGGGVNINVVNPSSTLLSEIAASGYNMGFSFTPGSGLNVNAGLNFTGGQSVTLDYNLSSGNYTANYSADAWDSKNDKHHGGFSISASKDGSASLDTYYNYGNKAIPPQFRGHGGTLSFSNDGTMTMSGQVQGATAASLTYDTNTHSFGKLTGNQNFLGEFVQGLGAEHAQDNFTHAQYELLKPMAGMLVKMDLMTVEEAQGALGLSQRGEFKENNVNAEAILKTFENYKQVMKDRGLADAWADEIKAAGDSIGLKVEVAKGQSDKSTWDRLVSGVKGDFAQTFGLSNDGTNSVENNVFRTKTCFVAGTLVKTKSGYTPIEKLQIGDFVLSLNEETGELSYKKVTEKFIHEVHSVHELTYDNGNKITTTWNHPFYIRGTGWVQAENLSSHERSVTSRSIRNADLVSYKRSNVSAAIAGSRNTVQIENSWSEEYNGTLGIRSIEEKFHTEKVYNIEVEGNHTYFVSKDEVLVHNYADQLENSVSKAREDLADLQKANRKLFATDAIVEDRDLANKLGSLETKLNKFDEEGRRLEKDKKALLSTVDSAKGNLALIERKNSLLLDIIRSKDADNLSGIKEIREALKGVKPSEGFTKSHLEAIDKWVKGDILNNPIAKAGLKTGVSFDVSAMYRDRTVSDAKIYGLAWKAAMDVGSASDVAHARKTISDLEPKIRAKVSEIDKIGVDLAKEVNRTNGEIQAYLVDKQYGNAEFSKYFATRDLLKNESQYKKFDSETTYFKGEGKAKFESIKNDLTGLNKSDYLTAEQKKNFDGLVESREKVEAYDRIRREVAEVKSSKDPEYQKLKDKFSSQQEAYENAKSNADGLRQYIKQREELLSTGGAKLDSNAEIKALRSGLDKLETNVKTLSKSLKTAYGEMDARMQTIIKETSSLQAYGPEIAKQAKAKAMLKDPEYMKNQEEIASLKNRQDSSLSKLDDLMNGPDHTKNKLATLEQRNGEILKAYIKSEEKSFVEIRDGIGKEGMKHFDENLQKQLTELRTKVLNDSYNSVTGEFKGEFAKLNNPTPTEYTLKDAEFNFRFSEKVQPSEKHMDLYAKEIARDYTQKNGKVLSSDDVERIVKRSTASPEEMAGFSKGEFNPKNPEHVMKLADALVNPNHARQDQFGPLATQLGAVFDIIRSEAGGDKSKFQPDESIKNNPNALAEFNSVRDWIFSGKSPIEMGNTTSAALCRVYYNFAQTILTGKISADTNLATFMTHKIRIGGVSIGETNKAPVFDRGFTNGYTEHVTIPGLEGNNFEKFRFNSKGEPLGISGAISQEKVRGYLKDLPAGSVVQVFANTDTTPGPNHYFFIIKDVDGDWKNMNNNGGKAYYEPFDWKKNRIYGLYYDK</sequence>
<accession>A0A4R9H039</accession>
<feature type="coiled-coil region" evidence="1">
    <location>
        <begin position="1688"/>
        <end position="1748"/>
    </location>
</feature>